<proteinExistence type="predicted"/>
<dbReference type="STRING" id="936435.F8PF27"/>
<keyword evidence="2" id="KW-1185">Reference proteome</keyword>
<dbReference type="AlphaFoldDB" id="F8PF27"/>
<dbReference type="Proteomes" id="UP000008063">
    <property type="component" value="Unassembled WGS sequence"/>
</dbReference>
<evidence type="ECO:0000313" key="1">
    <source>
        <dbReference type="EMBL" id="EGO04700.1"/>
    </source>
</evidence>
<dbReference type="InterPro" id="IPR043502">
    <property type="entry name" value="DNA/RNA_pol_sf"/>
</dbReference>
<reference evidence="2" key="1">
    <citation type="journal article" date="2011" name="Science">
        <title>The plant cell wall-decomposing machinery underlies the functional diversity of forest fungi.</title>
        <authorList>
            <person name="Eastwood D.C."/>
            <person name="Floudas D."/>
            <person name="Binder M."/>
            <person name="Majcherczyk A."/>
            <person name="Schneider P."/>
            <person name="Aerts A."/>
            <person name="Asiegbu F.O."/>
            <person name="Baker S.E."/>
            <person name="Barry K."/>
            <person name="Bendiksby M."/>
            <person name="Blumentritt M."/>
            <person name="Coutinho P.M."/>
            <person name="Cullen D."/>
            <person name="de Vries R.P."/>
            <person name="Gathman A."/>
            <person name="Goodell B."/>
            <person name="Henrissat B."/>
            <person name="Ihrmark K."/>
            <person name="Kauserud H."/>
            <person name="Kohler A."/>
            <person name="LaButti K."/>
            <person name="Lapidus A."/>
            <person name="Lavin J.L."/>
            <person name="Lee Y.-H."/>
            <person name="Lindquist E."/>
            <person name="Lilly W."/>
            <person name="Lucas S."/>
            <person name="Morin E."/>
            <person name="Murat C."/>
            <person name="Oguiza J.A."/>
            <person name="Park J."/>
            <person name="Pisabarro A.G."/>
            <person name="Riley R."/>
            <person name="Rosling A."/>
            <person name="Salamov A."/>
            <person name="Schmidt O."/>
            <person name="Schmutz J."/>
            <person name="Skrede I."/>
            <person name="Stenlid J."/>
            <person name="Wiebenga A."/>
            <person name="Xie X."/>
            <person name="Kuees U."/>
            <person name="Hibbett D.S."/>
            <person name="Hoffmeister D."/>
            <person name="Hoegberg N."/>
            <person name="Martin F."/>
            <person name="Grigoriev I.V."/>
            <person name="Watkinson S.C."/>
        </authorList>
    </citation>
    <scope>NUCLEOTIDE SEQUENCE [LARGE SCALE GENOMIC DNA]</scope>
    <source>
        <strain evidence="2">strain S7.3</strain>
    </source>
</reference>
<accession>F8PF27</accession>
<organism evidence="2">
    <name type="scientific">Serpula lacrymans var. lacrymans (strain S7.3)</name>
    <name type="common">Dry rot fungus</name>
    <dbReference type="NCBI Taxonomy" id="936435"/>
    <lineage>
        <taxon>Eukaryota</taxon>
        <taxon>Fungi</taxon>
        <taxon>Dikarya</taxon>
        <taxon>Basidiomycota</taxon>
        <taxon>Agaricomycotina</taxon>
        <taxon>Agaricomycetes</taxon>
        <taxon>Agaricomycetidae</taxon>
        <taxon>Boletales</taxon>
        <taxon>Coniophorineae</taxon>
        <taxon>Serpulaceae</taxon>
        <taxon>Serpula</taxon>
    </lineage>
</organism>
<protein>
    <recommendedName>
        <fullName evidence="3">Reverse transcriptase/retrotransposon-derived protein RNase H-like domain-containing protein</fullName>
    </recommendedName>
</protein>
<feature type="non-terminal residue" evidence="1">
    <location>
        <position position="79"/>
    </location>
</feature>
<evidence type="ECO:0000313" key="2">
    <source>
        <dbReference type="Proteomes" id="UP000008063"/>
    </source>
</evidence>
<dbReference type="InParanoid" id="F8PF27"/>
<sequence>FIPLALPLLAKHACILTQLTTKAADIAFPAWSPAHQQAFQAIKDLVVSPACLTSIGHDNPGENCIFVTTDTSEFCTGAL</sequence>
<dbReference type="SUPFAM" id="SSF56672">
    <property type="entry name" value="DNA/RNA polymerases"/>
    <property type="match status" value="1"/>
</dbReference>
<dbReference type="InterPro" id="IPR043128">
    <property type="entry name" value="Rev_trsase/Diguanyl_cyclase"/>
</dbReference>
<evidence type="ECO:0008006" key="3">
    <source>
        <dbReference type="Google" id="ProtNLM"/>
    </source>
</evidence>
<dbReference type="EMBL" id="GL945474">
    <property type="protein sequence ID" value="EGO04700.1"/>
    <property type="molecule type" value="Genomic_DNA"/>
</dbReference>
<dbReference type="HOGENOM" id="CLU_175722_0_0_1"/>
<gene>
    <name evidence="1" type="ORF">SERLA73DRAFT_38835</name>
</gene>
<dbReference type="OrthoDB" id="3201810at2759"/>
<dbReference type="Gene3D" id="3.30.70.270">
    <property type="match status" value="1"/>
</dbReference>
<feature type="non-terminal residue" evidence="1">
    <location>
        <position position="1"/>
    </location>
</feature>
<name>F8PF27_SERL3</name>
<dbReference type="OMA" id="GENCIFV"/>